<evidence type="ECO:0000313" key="2">
    <source>
        <dbReference type="EMBL" id="CAF4587140.1"/>
    </source>
</evidence>
<gene>
    <name evidence="2" type="ORF">BYL167_LOCUS39554</name>
</gene>
<feature type="region of interest" description="Disordered" evidence="1">
    <location>
        <begin position="1"/>
        <end position="49"/>
    </location>
</feature>
<protein>
    <submittedName>
        <fullName evidence="2">Uncharacterized protein</fullName>
    </submittedName>
</protein>
<sequence length="49" mass="5312">MRDANKLTSESSSLNFKPASSTLYVRSHITSNQNNNDLPKSTDSGNVSP</sequence>
<accession>A0A8S2YXG5</accession>
<feature type="non-terminal residue" evidence="2">
    <location>
        <position position="1"/>
    </location>
</feature>
<evidence type="ECO:0000313" key="3">
    <source>
        <dbReference type="Proteomes" id="UP000681967"/>
    </source>
</evidence>
<evidence type="ECO:0000256" key="1">
    <source>
        <dbReference type="SAM" id="MobiDB-lite"/>
    </source>
</evidence>
<dbReference type="EMBL" id="CAJOBH010095423">
    <property type="protein sequence ID" value="CAF4587140.1"/>
    <property type="molecule type" value="Genomic_DNA"/>
</dbReference>
<comment type="caution">
    <text evidence="2">The sequence shown here is derived from an EMBL/GenBank/DDBJ whole genome shotgun (WGS) entry which is preliminary data.</text>
</comment>
<organism evidence="2 3">
    <name type="scientific">Rotaria magnacalcarata</name>
    <dbReference type="NCBI Taxonomy" id="392030"/>
    <lineage>
        <taxon>Eukaryota</taxon>
        <taxon>Metazoa</taxon>
        <taxon>Spiralia</taxon>
        <taxon>Gnathifera</taxon>
        <taxon>Rotifera</taxon>
        <taxon>Eurotatoria</taxon>
        <taxon>Bdelloidea</taxon>
        <taxon>Philodinida</taxon>
        <taxon>Philodinidae</taxon>
        <taxon>Rotaria</taxon>
    </lineage>
</organism>
<name>A0A8S2YXG5_9BILA</name>
<dbReference type="AlphaFoldDB" id="A0A8S2YXG5"/>
<reference evidence="2" key="1">
    <citation type="submission" date="2021-02" db="EMBL/GenBank/DDBJ databases">
        <authorList>
            <person name="Nowell W R."/>
        </authorList>
    </citation>
    <scope>NUCLEOTIDE SEQUENCE</scope>
</reference>
<proteinExistence type="predicted"/>
<dbReference type="Proteomes" id="UP000681967">
    <property type="component" value="Unassembled WGS sequence"/>
</dbReference>